<gene>
    <name evidence="2" type="ORF">CO172_03665</name>
</gene>
<evidence type="ECO:0000313" key="3">
    <source>
        <dbReference type="Proteomes" id="UP000229749"/>
    </source>
</evidence>
<evidence type="ECO:0000313" key="2">
    <source>
        <dbReference type="EMBL" id="PJA46727.1"/>
    </source>
</evidence>
<organism evidence="2 3">
    <name type="scientific">Candidatus Uhrbacteria bacterium CG_4_9_14_3_um_filter_36_7</name>
    <dbReference type="NCBI Taxonomy" id="1975033"/>
    <lineage>
        <taxon>Bacteria</taxon>
        <taxon>Candidatus Uhriibacteriota</taxon>
    </lineage>
</organism>
<dbReference type="Proteomes" id="UP000229749">
    <property type="component" value="Unassembled WGS sequence"/>
</dbReference>
<keyword evidence="1" id="KW-1133">Transmembrane helix</keyword>
<accession>A0A2M7XFS3</accession>
<sequence length="304" mass="35883">MKWIFRFILGTIIFATIGYTYWLFCIPLLQTPLASQDQLLERKNIQDQRFVSLDQPIFDSVFEADAFFDNDEPGIIISSSNISRFYPLMILRVHKIINDDFMNEPLAITYNPLSHTTLVFKRPLSQSSDPFLFHPYSISNHNQLYFYDQQTQSVWSQIEARVIQGILSSQTLELYPSELMTWKQFKAHHPNGQVLSYHTGFEYDYTQNPYREYISNNDIYFPLTNFDNRLFPKALIYGVNINGKTKAYTLEIIQKQKTIEETFENEQILISFDEEKQTVTSNQVLIPSFWFVWVDVYPQTLVYD</sequence>
<protein>
    <recommendedName>
        <fullName evidence="4">DUF3179 domain-containing protein</fullName>
    </recommendedName>
</protein>
<evidence type="ECO:0000256" key="1">
    <source>
        <dbReference type="SAM" id="Phobius"/>
    </source>
</evidence>
<comment type="caution">
    <text evidence="2">The sequence shown here is derived from an EMBL/GenBank/DDBJ whole genome shotgun (WGS) entry which is preliminary data.</text>
</comment>
<evidence type="ECO:0008006" key="4">
    <source>
        <dbReference type="Google" id="ProtNLM"/>
    </source>
</evidence>
<feature type="transmembrane region" description="Helical" evidence="1">
    <location>
        <begin position="7"/>
        <end position="29"/>
    </location>
</feature>
<reference evidence="3" key="1">
    <citation type="submission" date="2017-09" db="EMBL/GenBank/DDBJ databases">
        <title>Depth-based differentiation of microbial function through sediment-hosted aquifers and enrichment of novel symbionts in the deep terrestrial subsurface.</title>
        <authorList>
            <person name="Probst A.J."/>
            <person name="Ladd B."/>
            <person name="Jarett J.K."/>
            <person name="Geller-Mcgrath D.E."/>
            <person name="Sieber C.M.K."/>
            <person name="Emerson J.B."/>
            <person name="Anantharaman K."/>
            <person name="Thomas B.C."/>
            <person name="Malmstrom R."/>
            <person name="Stieglmeier M."/>
            <person name="Klingl A."/>
            <person name="Woyke T."/>
            <person name="Ryan C.M."/>
            <person name="Banfield J.F."/>
        </authorList>
    </citation>
    <scope>NUCLEOTIDE SEQUENCE [LARGE SCALE GENOMIC DNA]</scope>
</reference>
<dbReference type="InterPro" id="IPR021516">
    <property type="entry name" value="DUF3179"/>
</dbReference>
<dbReference type="AlphaFoldDB" id="A0A2M7XFS3"/>
<keyword evidence="1" id="KW-0812">Transmembrane</keyword>
<keyword evidence="1" id="KW-0472">Membrane</keyword>
<dbReference type="EMBL" id="PFWS01000058">
    <property type="protein sequence ID" value="PJA46727.1"/>
    <property type="molecule type" value="Genomic_DNA"/>
</dbReference>
<dbReference type="Pfam" id="PF11376">
    <property type="entry name" value="DUF3179"/>
    <property type="match status" value="1"/>
</dbReference>
<proteinExistence type="predicted"/>
<name>A0A2M7XFS3_9BACT</name>